<reference evidence="1 2" key="1">
    <citation type="journal article" date="2013" name="Curr. Biol.">
        <title>The Genome of the Foraminiferan Reticulomyxa filosa.</title>
        <authorList>
            <person name="Glockner G."/>
            <person name="Hulsmann N."/>
            <person name="Schleicher M."/>
            <person name="Noegel A.A."/>
            <person name="Eichinger L."/>
            <person name="Gallinger C."/>
            <person name="Pawlowski J."/>
            <person name="Sierra R."/>
            <person name="Euteneuer U."/>
            <person name="Pillet L."/>
            <person name="Moustafa A."/>
            <person name="Platzer M."/>
            <person name="Groth M."/>
            <person name="Szafranski K."/>
            <person name="Schliwa M."/>
        </authorList>
    </citation>
    <scope>NUCLEOTIDE SEQUENCE [LARGE SCALE GENOMIC DNA]</scope>
</reference>
<feature type="non-terminal residue" evidence="1">
    <location>
        <position position="130"/>
    </location>
</feature>
<dbReference type="EMBL" id="ASPP01037092">
    <property type="protein sequence ID" value="ETO01925.1"/>
    <property type="molecule type" value="Genomic_DNA"/>
</dbReference>
<proteinExistence type="predicted"/>
<dbReference type="OrthoDB" id="296767at2759"/>
<evidence type="ECO:0000313" key="2">
    <source>
        <dbReference type="Proteomes" id="UP000023152"/>
    </source>
</evidence>
<accession>X6LMJ7</accession>
<protein>
    <submittedName>
        <fullName evidence="1">Uncharacterized protein</fullName>
    </submittedName>
</protein>
<evidence type="ECO:0000313" key="1">
    <source>
        <dbReference type="EMBL" id="ETO01925.1"/>
    </source>
</evidence>
<feature type="non-terminal residue" evidence="1">
    <location>
        <position position="1"/>
    </location>
</feature>
<dbReference type="Proteomes" id="UP000023152">
    <property type="component" value="Unassembled WGS sequence"/>
</dbReference>
<organism evidence="1 2">
    <name type="scientific">Reticulomyxa filosa</name>
    <dbReference type="NCBI Taxonomy" id="46433"/>
    <lineage>
        <taxon>Eukaryota</taxon>
        <taxon>Sar</taxon>
        <taxon>Rhizaria</taxon>
        <taxon>Retaria</taxon>
        <taxon>Foraminifera</taxon>
        <taxon>Monothalamids</taxon>
        <taxon>Reticulomyxidae</taxon>
        <taxon>Reticulomyxa</taxon>
    </lineage>
</organism>
<sequence>SEPWNVELQGNLKSVLNAHSNLRVNIAAKADKLMMDCFVYRDKNQKYEAAELLLDVWRKIMDEINAMIDNGIKSQAMSKMCEVMFAIVTRYEWDLTHIEHWVLNSDFQPMTTQVWSKKMHRYYKQLEHTV</sequence>
<name>X6LMJ7_RETFI</name>
<keyword evidence="2" id="KW-1185">Reference proteome</keyword>
<dbReference type="AlphaFoldDB" id="X6LMJ7"/>
<gene>
    <name evidence="1" type="ORF">RFI_35514</name>
</gene>
<comment type="caution">
    <text evidence="1">The sequence shown here is derived from an EMBL/GenBank/DDBJ whole genome shotgun (WGS) entry which is preliminary data.</text>
</comment>